<evidence type="ECO:0000256" key="1">
    <source>
        <dbReference type="SAM" id="MobiDB-lite"/>
    </source>
</evidence>
<comment type="caution">
    <text evidence="3">The sequence shown here is derived from an EMBL/GenBank/DDBJ whole genome shotgun (WGS) entry which is preliminary data.</text>
</comment>
<dbReference type="Proteomes" id="UP000261080">
    <property type="component" value="Unassembled WGS sequence"/>
</dbReference>
<evidence type="ECO:0000313" key="4">
    <source>
        <dbReference type="Proteomes" id="UP000261080"/>
    </source>
</evidence>
<dbReference type="GO" id="GO:0004853">
    <property type="term" value="F:uroporphyrinogen decarboxylase activity"/>
    <property type="evidence" value="ECO:0007669"/>
    <property type="project" value="InterPro"/>
</dbReference>
<dbReference type="OrthoDB" id="9780425at2"/>
<feature type="domain" description="Uroporphyrinogen decarboxylase (URO-D)" evidence="2">
    <location>
        <begin position="12"/>
        <end position="347"/>
    </location>
</feature>
<dbReference type="Pfam" id="PF01208">
    <property type="entry name" value="URO-D"/>
    <property type="match status" value="1"/>
</dbReference>
<dbReference type="PANTHER" id="PTHR47099:SF1">
    <property type="entry name" value="METHYLCOBAMIDE:COM METHYLTRANSFERASE MTBA"/>
    <property type="match status" value="1"/>
</dbReference>
<dbReference type="CDD" id="cd03465">
    <property type="entry name" value="URO-D_like"/>
    <property type="match status" value="1"/>
</dbReference>
<dbReference type="EMBL" id="QVLX01000007">
    <property type="protein sequence ID" value="RGE85710.1"/>
    <property type="molecule type" value="Genomic_DNA"/>
</dbReference>
<name>A0A3E3K067_9FIRM</name>
<feature type="region of interest" description="Disordered" evidence="1">
    <location>
        <begin position="1"/>
        <end position="22"/>
    </location>
</feature>
<organism evidence="3 4">
    <name type="scientific">Sellimonas intestinalis</name>
    <dbReference type="NCBI Taxonomy" id="1653434"/>
    <lineage>
        <taxon>Bacteria</taxon>
        <taxon>Bacillati</taxon>
        <taxon>Bacillota</taxon>
        <taxon>Clostridia</taxon>
        <taxon>Lachnospirales</taxon>
        <taxon>Lachnospiraceae</taxon>
        <taxon>Sellimonas</taxon>
    </lineage>
</organism>
<keyword evidence="3" id="KW-0808">Transferase</keyword>
<dbReference type="AlphaFoldDB" id="A0A3E3K067"/>
<dbReference type="InterPro" id="IPR052024">
    <property type="entry name" value="Methanogen_methyltrans"/>
</dbReference>
<keyword evidence="3" id="KW-0489">Methyltransferase</keyword>
<dbReference type="GeneID" id="97193419"/>
<gene>
    <name evidence="3" type="ORF">DW016_12010</name>
</gene>
<sequence>MRAEANRRDRMTPHERRIAMERGEETDRIPVIPFIGEISGRLVGISSREYWHDAAKMVEAELAAFTRLGHDELSLGPNTCGILESLGGTVVYPEEGMPYFDGAYLKDYRMLDEMEPASAANAERLLFFREAMERMKEAADGIVDVAPSIGGPFTIAANLRGVEQFLRDLRKEPEQVQRLLRLVTDTMKNCVDMVAPFADGIRLADPVASPALISPRYFRELVYPYLVEIMEYAEEKTGKRPSLHICGNTKKVWEYFREMPIRAISLDNIMDLGEAKEALGDRMTIVGNLPPVECLLEGSEKTLREEIRRETDLAKGSPKGYISASGCDVPYNTDLKKLDIWMDEVRTMAGL</sequence>
<evidence type="ECO:0000313" key="3">
    <source>
        <dbReference type="EMBL" id="RGE85710.1"/>
    </source>
</evidence>
<dbReference type="Gene3D" id="3.20.20.210">
    <property type="match status" value="1"/>
</dbReference>
<dbReference type="InterPro" id="IPR038071">
    <property type="entry name" value="UROD/MetE-like_sf"/>
</dbReference>
<dbReference type="InterPro" id="IPR000257">
    <property type="entry name" value="Uroporphyrinogen_deCOase"/>
</dbReference>
<proteinExistence type="predicted"/>
<accession>A0A3E3K067</accession>
<dbReference type="GO" id="GO:0006779">
    <property type="term" value="P:porphyrin-containing compound biosynthetic process"/>
    <property type="evidence" value="ECO:0007669"/>
    <property type="project" value="InterPro"/>
</dbReference>
<dbReference type="GO" id="GO:0032259">
    <property type="term" value="P:methylation"/>
    <property type="evidence" value="ECO:0007669"/>
    <property type="project" value="UniProtKB-KW"/>
</dbReference>
<protein>
    <submittedName>
        <fullName evidence="3">MtaA/CmuA family methyltransferase</fullName>
    </submittedName>
</protein>
<keyword evidence="4" id="KW-1185">Reference proteome</keyword>
<dbReference type="SUPFAM" id="SSF51726">
    <property type="entry name" value="UROD/MetE-like"/>
    <property type="match status" value="1"/>
</dbReference>
<reference evidence="3 4" key="1">
    <citation type="submission" date="2018-08" db="EMBL/GenBank/DDBJ databases">
        <title>A genome reference for cultivated species of the human gut microbiota.</title>
        <authorList>
            <person name="Zou Y."/>
            <person name="Xue W."/>
            <person name="Luo G."/>
        </authorList>
    </citation>
    <scope>NUCLEOTIDE SEQUENCE [LARGE SCALE GENOMIC DNA]</scope>
    <source>
        <strain evidence="3 4">AF37-2AT</strain>
    </source>
</reference>
<dbReference type="PANTHER" id="PTHR47099">
    <property type="entry name" value="METHYLCOBAMIDE:COM METHYLTRANSFERASE MTBA"/>
    <property type="match status" value="1"/>
</dbReference>
<evidence type="ECO:0000259" key="2">
    <source>
        <dbReference type="Pfam" id="PF01208"/>
    </source>
</evidence>
<dbReference type="RefSeq" id="WP_053769878.1">
    <property type="nucleotide sequence ID" value="NZ_CALBAT010000012.1"/>
</dbReference>
<dbReference type="GO" id="GO:0008168">
    <property type="term" value="F:methyltransferase activity"/>
    <property type="evidence" value="ECO:0007669"/>
    <property type="project" value="UniProtKB-KW"/>
</dbReference>